<evidence type="ECO:0000256" key="1">
    <source>
        <dbReference type="ARBA" id="ARBA00012551"/>
    </source>
</evidence>
<dbReference type="GO" id="GO:0043138">
    <property type="term" value="F:3'-5' DNA helicase activity"/>
    <property type="evidence" value="ECO:0007669"/>
    <property type="project" value="TreeGrafter"/>
</dbReference>
<evidence type="ECO:0000259" key="6">
    <source>
        <dbReference type="PROSITE" id="PS50051"/>
    </source>
</evidence>
<keyword evidence="8" id="KW-1185">Reference proteome</keyword>
<keyword evidence="3 5" id="KW-0067">ATP-binding</keyword>
<dbReference type="PROSITE" id="PS00847">
    <property type="entry name" value="MCM_1"/>
    <property type="match status" value="1"/>
</dbReference>
<evidence type="ECO:0000313" key="8">
    <source>
        <dbReference type="Proteomes" id="UP000030655"/>
    </source>
</evidence>
<dbReference type="EMBL" id="KK365377">
    <property type="protein sequence ID" value="KCZ79096.1"/>
    <property type="molecule type" value="Genomic_DNA"/>
</dbReference>
<dbReference type="PROSITE" id="PS50051">
    <property type="entry name" value="MCM_2"/>
    <property type="match status" value="1"/>
</dbReference>
<dbReference type="PRINTS" id="PR01657">
    <property type="entry name" value="MCMFAMILY"/>
</dbReference>
<dbReference type="GO" id="GO:0043596">
    <property type="term" value="C:nuclear replication fork"/>
    <property type="evidence" value="ECO:0007669"/>
    <property type="project" value="UniProtKB-ARBA"/>
</dbReference>
<dbReference type="AlphaFoldDB" id="A0A059EWM2"/>
<dbReference type="GO" id="GO:0006270">
    <property type="term" value="P:DNA replication initiation"/>
    <property type="evidence" value="ECO:0007669"/>
    <property type="project" value="TreeGrafter"/>
</dbReference>
<feature type="domain" description="MCM C-terminal AAA(+) ATPase" evidence="6">
    <location>
        <begin position="254"/>
        <end position="457"/>
    </location>
</feature>
<dbReference type="Gene3D" id="3.40.50.300">
    <property type="entry name" value="P-loop containing nucleotide triphosphate hydrolases"/>
    <property type="match status" value="1"/>
</dbReference>
<accession>A0A059EWM2</accession>
<dbReference type="SMART" id="SM00350">
    <property type="entry name" value="MCM"/>
    <property type="match status" value="1"/>
</dbReference>
<dbReference type="SUPFAM" id="SSF52540">
    <property type="entry name" value="P-loop containing nucleoside triphosphate hydrolases"/>
    <property type="match status" value="1"/>
</dbReference>
<sequence length="641" mass="72146">MNFEDERITSIGILSNEPALDDESIINQFITFINEYKSDDIFPYRVVLGESILINLDHLFIFDKMLSFLLLRNPLKIIQLFEQGLVRKFNKDIYIQLISKRNILPLNELGSKYLNQVVRVKGIVVSTSTPYVKPTSVFMVCKSCLVSRMSDKPIRNCTANCGLDPFMIVPEKSKMIDCQNIKLQEENKVINRHINLILQNKLVNKVKPGSILHVTGIFLSSDSSTFIKVLGIEENLETRDKSFTSEEINNFAKIKSKIMKSIAPSIFGYEDVKKVIACMLLGGVEKVKSNTKTRGSINVLLLGDPGIAKSQFLKFVSKVSPIGVYTSGKGCSAAGLTASVLKDSNGFYLEAGALVLSDGGVCCIDEFDKMNENDRVAIHEAMEQQTISISKAGINTTLNCRSGVLAAANPIFGRYDEFKTPGENISFGSTILSRFDSIFILRDFFSYENDKTIAKHILEDKKEEEVLETEEIKKFIIYARTLKPVFLPESSKKLIKYFVETRNKIKSMESIMKEKSIPITVRQLEAIIRLSESLAKIDLREEVTVSDVDEAIRLFNVSTMNAVSQGYYLEGMVRHEFMGIIDKITEEIQSFLPIGCAKPFFSLIKHCKDYSEGMVNKAIDFMVKNGKVVLKENNKIVVRVP</sequence>
<evidence type="ECO:0000256" key="4">
    <source>
        <dbReference type="ARBA" id="ARBA00023125"/>
    </source>
</evidence>
<dbReference type="Pfam" id="PF17855">
    <property type="entry name" value="MCM_lid"/>
    <property type="match status" value="1"/>
</dbReference>
<dbReference type="GO" id="GO:0005524">
    <property type="term" value="F:ATP binding"/>
    <property type="evidence" value="ECO:0007669"/>
    <property type="project" value="UniProtKB-KW"/>
</dbReference>
<evidence type="ECO:0000256" key="3">
    <source>
        <dbReference type="ARBA" id="ARBA00022840"/>
    </source>
</evidence>
<dbReference type="Pfam" id="PF00493">
    <property type="entry name" value="MCM"/>
    <property type="match status" value="1"/>
</dbReference>
<dbReference type="FunFam" id="3.40.50.300:FF:002469">
    <property type="entry name" value="Cell division control protein 21"/>
    <property type="match status" value="1"/>
</dbReference>
<gene>
    <name evidence="7" type="ORF">H312_03520</name>
</gene>
<dbReference type="Gene3D" id="2.40.50.140">
    <property type="entry name" value="Nucleic acid-binding proteins"/>
    <property type="match status" value="1"/>
</dbReference>
<dbReference type="InterPro" id="IPR012340">
    <property type="entry name" value="NA-bd_OB-fold"/>
</dbReference>
<dbReference type="EC" id="3.6.4.12" evidence="1"/>
<comment type="similarity">
    <text evidence="5">Belongs to the MCM family.</text>
</comment>
<proteinExistence type="inferred from homology"/>
<dbReference type="InterPro" id="IPR041562">
    <property type="entry name" value="MCM_lid"/>
</dbReference>
<keyword evidence="4 5" id="KW-0238">DNA-binding</keyword>
<organism evidence="7 8">
    <name type="scientific">Anncaliia algerae PRA339</name>
    <dbReference type="NCBI Taxonomy" id="1288291"/>
    <lineage>
        <taxon>Eukaryota</taxon>
        <taxon>Fungi</taxon>
        <taxon>Fungi incertae sedis</taxon>
        <taxon>Microsporidia</taxon>
        <taxon>Tubulinosematoidea</taxon>
        <taxon>Tubulinosematidae</taxon>
        <taxon>Anncaliia</taxon>
    </lineage>
</organism>
<dbReference type="InterPro" id="IPR031327">
    <property type="entry name" value="MCM"/>
</dbReference>
<dbReference type="InterPro" id="IPR001208">
    <property type="entry name" value="MCM_dom"/>
</dbReference>
<evidence type="ECO:0000313" key="7">
    <source>
        <dbReference type="EMBL" id="KCZ79096.1"/>
    </source>
</evidence>
<dbReference type="Gene3D" id="3.30.1640.10">
    <property type="entry name" value="mini-chromosome maintenance (MCM) complex, chain A, domain 1"/>
    <property type="match status" value="1"/>
</dbReference>
<dbReference type="InterPro" id="IPR027417">
    <property type="entry name" value="P-loop_NTPase"/>
</dbReference>
<dbReference type="GO" id="GO:0003697">
    <property type="term" value="F:single-stranded DNA binding"/>
    <property type="evidence" value="ECO:0007669"/>
    <property type="project" value="TreeGrafter"/>
</dbReference>
<evidence type="ECO:0000256" key="5">
    <source>
        <dbReference type="RuleBase" id="RU004070"/>
    </source>
</evidence>
<evidence type="ECO:0000256" key="2">
    <source>
        <dbReference type="ARBA" id="ARBA00022741"/>
    </source>
</evidence>
<dbReference type="VEuPathDB" id="MicrosporidiaDB:H312_03520"/>
<dbReference type="SUPFAM" id="SSF50249">
    <property type="entry name" value="Nucleic acid-binding proteins"/>
    <property type="match status" value="1"/>
</dbReference>
<dbReference type="InterPro" id="IPR033762">
    <property type="entry name" value="MCM_OB"/>
</dbReference>
<dbReference type="GO" id="GO:0042555">
    <property type="term" value="C:MCM complex"/>
    <property type="evidence" value="ECO:0007669"/>
    <property type="project" value="UniProtKB-ARBA"/>
</dbReference>
<reference evidence="7 8" key="2">
    <citation type="submission" date="2014-03" db="EMBL/GenBank/DDBJ databases">
        <title>The Genome Sequence of Anncaliia algerae insect isolate PRA339.</title>
        <authorList>
            <consortium name="The Broad Institute Genome Sequencing Platform"/>
            <consortium name="The Broad Institute Genome Sequencing Center for Infectious Disease"/>
            <person name="Cuomo C."/>
            <person name="Becnel J."/>
            <person name="Sanscrainte N."/>
            <person name="Walker B."/>
            <person name="Young S.K."/>
            <person name="Zeng Q."/>
            <person name="Gargeya S."/>
            <person name="Fitzgerald M."/>
            <person name="Haas B."/>
            <person name="Abouelleil A."/>
            <person name="Alvarado L."/>
            <person name="Arachchi H.M."/>
            <person name="Berlin A.M."/>
            <person name="Chapman S.B."/>
            <person name="Dewar J."/>
            <person name="Goldberg J."/>
            <person name="Griggs A."/>
            <person name="Gujja S."/>
            <person name="Hansen M."/>
            <person name="Howarth C."/>
            <person name="Imamovic A."/>
            <person name="Larimer J."/>
            <person name="McCowan C."/>
            <person name="Murphy C."/>
            <person name="Neiman D."/>
            <person name="Pearson M."/>
            <person name="Priest M."/>
            <person name="Roberts A."/>
            <person name="Saif S."/>
            <person name="Shea T."/>
            <person name="Sisk P."/>
            <person name="Sykes S."/>
            <person name="Wortman J."/>
            <person name="Nusbaum C."/>
            <person name="Birren B."/>
        </authorList>
    </citation>
    <scope>NUCLEOTIDE SEQUENCE [LARGE SCALE GENOMIC DNA]</scope>
    <source>
        <strain evidence="7 8">PRA339</strain>
    </source>
</reference>
<dbReference type="GO" id="GO:0017116">
    <property type="term" value="F:single-stranded DNA helicase activity"/>
    <property type="evidence" value="ECO:0007669"/>
    <property type="project" value="TreeGrafter"/>
</dbReference>
<dbReference type="PANTHER" id="PTHR11630">
    <property type="entry name" value="DNA REPLICATION LICENSING FACTOR MCM FAMILY MEMBER"/>
    <property type="match status" value="1"/>
</dbReference>
<dbReference type="HOGENOM" id="CLU_000995_7_2_1"/>
<dbReference type="GO" id="GO:0006279">
    <property type="term" value="P:premeiotic DNA replication"/>
    <property type="evidence" value="ECO:0007669"/>
    <property type="project" value="UniProtKB-ARBA"/>
</dbReference>
<dbReference type="InterPro" id="IPR018525">
    <property type="entry name" value="MCM_CS"/>
</dbReference>
<protein>
    <recommendedName>
        <fullName evidence="1">DNA helicase</fullName>
        <ecNumber evidence="1">3.6.4.12</ecNumber>
    </recommendedName>
</protein>
<dbReference type="STRING" id="1288291.A0A059EWM2"/>
<dbReference type="GO" id="GO:0000727">
    <property type="term" value="P:double-strand break repair via break-induced replication"/>
    <property type="evidence" value="ECO:0007669"/>
    <property type="project" value="TreeGrafter"/>
</dbReference>
<dbReference type="Pfam" id="PF17207">
    <property type="entry name" value="MCM_OB"/>
    <property type="match status" value="1"/>
</dbReference>
<dbReference type="OrthoDB" id="10036721at2759"/>
<dbReference type="Proteomes" id="UP000030655">
    <property type="component" value="Unassembled WGS sequence"/>
</dbReference>
<dbReference type="Gene3D" id="2.20.28.10">
    <property type="match status" value="1"/>
</dbReference>
<keyword evidence="2 5" id="KW-0547">Nucleotide-binding</keyword>
<dbReference type="GO" id="GO:0005656">
    <property type="term" value="C:nuclear pre-replicative complex"/>
    <property type="evidence" value="ECO:0007669"/>
    <property type="project" value="UniProtKB-ARBA"/>
</dbReference>
<name>A0A059EWM2_9MICR</name>
<dbReference type="PANTHER" id="PTHR11630:SF42">
    <property type="entry name" value="DNA REPLICATION LICENSING FACTOR MCM5"/>
    <property type="match status" value="1"/>
</dbReference>
<dbReference type="GO" id="GO:0031261">
    <property type="term" value="C:DNA replication preinitiation complex"/>
    <property type="evidence" value="ECO:0007669"/>
    <property type="project" value="UniProtKB-ARBA"/>
</dbReference>
<reference evidence="8" key="1">
    <citation type="submission" date="2013-02" db="EMBL/GenBank/DDBJ databases">
        <authorList>
            <consortium name="The Broad Institute Genome Sequencing Platform"/>
            <person name="Cuomo C."/>
            <person name="Becnel J."/>
            <person name="Sanscrainte N."/>
            <person name="Walker B."/>
            <person name="Young S.K."/>
            <person name="Zeng Q."/>
            <person name="Gargeya S."/>
            <person name="Fitzgerald M."/>
            <person name="Haas B."/>
            <person name="Abouelleil A."/>
            <person name="Alvarado L."/>
            <person name="Arachchi H.M."/>
            <person name="Berlin A.M."/>
            <person name="Chapman S.B."/>
            <person name="Dewar J."/>
            <person name="Goldberg J."/>
            <person name="Griggs A."/>
            <person name="Gujja S."/>
            <person name="Hansen M."/>
            <person name="Howarth C."/>
            <person name="Imamovic A."/>
            <person name="Larimer J."/>
            <person name="McCowan C."/>
            <person name="Murphy C."/>
            <person name="Neiman D."/>
            <person name="Pearson M."/>
            <person name="Priest M."/>
            <person name="Roberts A."/>
            <person name="Saif S."/>
            <person name="Shea T."/>
            <person name="Sisk P."/>
            <person name="Sykes S."/>
            <person name="Wortman J."/>
            <person name="Nusbaum C."/>
            <person name="Birren B."/>
        </authorList>
    </citation>
    <scope>NUCLEOTIDE SEQUENCE [LARGE SCALE GENOMIC DNA]</scope>
    <source>
        <strain evidence="8">PRA339</strain>
    </source>
</reference>